<feature type="domain" description="EF-hand" evidence="1">
    <location>
        <begin position="82"/>
        <end position="117"/>
    </location>
</feature>
<dbReference type="GO" id="GO:0005509">
    <property type="term" value="F:calcium ion binding"/>
    <property type="evidence" value="ECO:0007669"/>
    <property type="project" value="InterPro"/>
</dbReference>
<dbReference type="Proteomes" id="UP001642409">
    <property type="component" value="Unassembled WGS sequence"/>
</dbReference>
<gene>
    <name evidence="2" type="ORF">HINF_LOCUS18297</name>
    <name evidence="5" type="ORF">HINF_LOCUS23725</name>
    <name evidence="4" type="ORF">HINF_LOCUS2930</name>
    <name evidence="3" type="ORF">HINF_LOCUS36336</name>
</gene>
<protein>
    <submittedName>
        <fullName evidence="2">EF-hand domain pair-containing protein</fullName>
    </submittedName>
    <submittedName>
        <fullName evidence="4">EF-hand_domain pair-containing protein</fullName>
    </submittedName>
</protein>
<evidence type="ECO:0000313" key="5">
    <source>
        <dbReference type="EMBL" id="CAL6013310.1"/>
    </source>
</evidence>
<evidence type="ECO:0000313" key="6">
    <source>
        <dbReference type="Proteomes" id="UP001642409"/>
    </source>
</evidence>
<keyword evidence="6" id="KW-1185">Reference proteome</keyword>
<dbReference type="AlphaFoldDB" id="A0AA86P157"/>
<dbReference type="EMBL" id="CATOUU010000464">
    <property type="protein sequence ID" value="CAI9930652.1"/>
    <property type="molecule type" value="Genomic_DNA"/>
</dbReference>
<reference evidence="2" key="1">
    <citation type="submission" date="2023-06" db="EMBL/GenBank/DDBJ databases">
        <authorList>
            <person name="Kurt Z."/>
        </authorList>
    </citation>
    <scope>NUCLEOTIDE SEQUENCE</scope>
</reference>
<evidence type="ECO:0000313" key="2">
    <source>
        <dbReference type="EMBL" id="CAI9930652.1"/>
    </source>
</evidence>
<evidence type="ECO:0000313" key="4">
    <source>
        <dbReference type="EMBL" id="CAL5974592.1"/>
    </source>
</evidence>
<sequence>MTDLYNPLLREQYLSIFESANKNSMNQVELDELVKCVKQLNLNFDKQTLDNIFYMFSPNCDFKLSQLDFVRFLFLCQATKIADRSLAHLLFICVDEDVDGFISLSEFDHILELLGLSFDVQTKTEMLKNAQKISYKIYTDAIELINKAFNE</sequence>
<dbReference type="PROSITE" id="PS50222">
    <property type="entry name" value="EF_HAND_2"/>
    <property type="match status" value="1"/>
</dbReference>
<dbReference type="SUPFAM" id="SSF47473">
    <property type="entry name" value="EF-hand"/>
    <property type="match status" value="1"/>
</dbReference>
<proteinExistence type="predicted"/>
<comment type="caution">
    <text evidence="2">The sequence shown here is derived from an EMBL/GenBank/DDBJ whole genome shotgun (WGS) entry which is preliminary data.</text>
</comment>
<organism evidence="2">
    <name type="scientific">Hexamita inflata</name>
    <dbReference type="NCBI Taxonomy" id="28002"/>
    <lineage>
        <taxon>Eukaryota</taxon>
        <taxon>Metamonada</taxon>
        <taxon>Diplomonadida</taxon>
        <taxon>Hexamitidae</taxon>
        <taxon>Hexamitinae</taxon>
        <taxon>Hexamita</taxon>
    </lineage>
</organism>
<accession>A0AA86P157</accession>
<evidence type="ECO:0000313" key="3">
    <source>
        <dbReference type="EMBL" id="CAI9948691.1"/>
    </source>
</evidence>
<evidence type="ECO:0000259" key="1">
    <source>
        <dbReference type="PROSITE" id="PS50222"/>
    </source>
</evidence>
<dbReference type="InterPro" id="IPR002048">
    <property type="entry name" value="EF_hand_dom"/>
</dbReference>
<reference evidence="4 6" key="2">
    <citation type="submission" date="2024-07" db="EMBL/GenBank/DDBJ databases">
        <authorList>
            <person name="Akdeniz Z."/>
        </authorList>
    </citation>
    <scope>NUCLEOTIDE SEQUENCE [LARGE SCALE GENOMIC DNA]</scope>
</reference>
<dbReference type="EMBL" id="CAXDID020000005">
    <property type="protein sequence ID" value="CAL5974592.1"/>
    <property type="molecule type" value="Genomic_DNA"/>
</dbReference>
<dbReference type="Gene3D" id="1.10.238.10">
    <property type="entry name" value="EF-hand"/>
    <property type="match status" value="2"/>
</dbReference>
<name>A0AA86P157_9EUKA</name>
<dbReference type="EMBL" id="CATOUU010000790">
    <property type="protein sequence ID" value="CAI9948691.1"/>
    <property type="molecule type" value="Genomic_DNA"/>
</dbReference>
<dbReference type="EMBL" id="CAXDID020000068">
    <property type="protein sequence ID" value="CAL6013310.1"/>
    <property type="molecule type" value="Genomic_DNA"/>
</dbReference>
<dbReference type="InterPro" id="IPR011992">
    <property type="entry name" value="EF-hand-dom_pair"/>
</dbReference>